<evidence type="ECO:0000313" key="1">
    <source>
        <dbReference type="EMBL" id="OYR15085.1"/>
    </source>
</evidence>
<dbReference type="Proteomes" id="UP000215590">
    <property type="component" value="Unassembled WGS sequence"/>
</dbReference>
<reference evidence="1 2" key="1">
    <citation type="submission" date="2017-07" db="EMBL/GenBank/DDBJ databases">
        <title>Phylogenetic study on the rhizospheric bacterium Ochrobactrum sp. A44.</title>
        <authorList>
            <person name="Krzyzanowska D.M."/>
            <person name="Ossowicki A."/>
            <person name="Rajewska M."/>
            <person name="Maciag T."/>
            <person name="Kaczynski Z."/>
            <person name="Czerwicka M."/>
            <person name="Jafra S."/>
        </authorList>
    </citation>
    <scope>NUCLEOTIDE SEQUENCE [LARGE SCALE GENOMIC DNA]</scope>
    <source>
        <strain evidence="1 2">DSM 7216</strain>
    </source>
</reference>
<sequence length="42" mass="5066">MNLKMKRKRFIRPRHAARSRRISYSNITNFDGIALWCACRKV</sequence>
<keyword evidence="2" id="KW-1185">Reference proteome</keyword>
<gene>
    <name evidence="1" type="ORF">CEV31_2802</name>
</gene>
<accession>A0A256FJQ4</accession>
<comment type="caution">
    <text evidence="1">The sequence shown here is derived from an EMBL/GenBank/DDBJ whole genome shotgun (WGS) entry which is preliminary data.</text>
</comment>
<organism evidence="1 2">
    <name type="scientific">Brucella thiophenivorans</name>
    <dbReference type="NCBI Taxonomy" id="571255"/>
    <lineage>
        <taxon>Bacteria</taxon>
        <taxon>Pseudomonadati</taxon>
        <taxon>Pseudomonadota</taxon>
        <taxon>Alphaproteobacteria</taxon>
        <taxon>Hyphomicrobiales</taxon>
        <taxon>Brucellaceae</taxon>
        <taxon>Brucella/Ochrobactrum group</taxon>
        <taxon>Brucella</taxon>
    </lineage>
</organism>
<dbReference type="AlphaFoldDB" id="A0A256FJQ4"/>
<dbReference type="EMBL" id="NNRJ01000051">
    <property type="protein sequence ID" value="OYR15085.1"/>
    <property type="molecule type" value="Genomic_DNA"/>
</dbReference>
<protein>
    <submittedName>
        <fullName evidence="1">Uncharacterized protein</fullName>
    </submittedName>
</protein>
<evidence type="ECO:0000313" key="2">
    <source>
        <dbReference type="Proteomes" id="UP000215590"/>
    </source>
</evidence>
<proteinExistence type="predicted"/>
<name>A0A256FJQ4_9HYPH</name>